<evidence type="ECO:0000313" key="7">
    <source>
        <dbReference type="EMBL" id="APA20179.1"/>
    </source>
</evidence>
<dbReference type="EMBL" id="KT972444">
    <property type="protein sequence ID" value="APA20179.1"/>
    <property type="molecule type" value="Genomic_DNA"/>
</dbReference>
<dbReference type="GO" id="GO:0042910">
    <property type="term" value="F:xenobiotic transmembrane transporter activity"/>
    <property type="evidence" value="ECO:0007669"/>
    <property type="project" value="InterPro"/>
</dbReference>
<reference evidence="7" key="1">
    <citation type="submission" date="2015-10" db="EMBL/GenBank/DDBJ databases">
        <title>The patterns of DNA cytosine methylation of different tissues and organs in poplar.</title>
        <authorList>
            <person name="Zhang D."/>
            <person name="Wang Q."/>
        </authorList>
    </citation>
    <scope>NUCLEOTIDE SEQUENCE</scope>
</reference>
<dbReference type="CDD" id="cd13132">
    <property type="entry name" value="MATE_eukaryotic"/>
    <property type="match status" value="1"/>
</dbReference>
<protein>
    <recommendedName>
        <fullName evidence="6">Protein DETOXIFICATION</fullName>
    </recommendedName>
    <alternativeName>
        <fullName evidence="6">Multidrug and toxic compound extrusion protein</fullName>
    </alternativeName>
</protein>
<feature type="transmembrane region" description="Helical" evidence="6">
    <location>
        <begin position="294"/>
        <end position="313"/>
    </location>
</feature>
<feature type="transmembrane region" description="Helical" evidence="6">
    <location>
        <begin position="371"/>
        <end position="388"/>
    </location>
</feature>
<dbReference type="GO" id="GO:1990961">
    <property type="term" value="P:xenobiotic detoxification by transmembrane export across the plasma membrane"/>
    <property type="evidence" value="ECO:0007669"/>
    <property type="project" value="InterPro"/>
</dbReference>
<dbReference type="PANTHER" id="PTHR11206">
    <property type="entry name" value="MULTIDRUG RESISTANCE PROTEIN"/>
    <property type="match status" value="1"/>
</dbReference>
<feature type="transmembrane region" description="Helical" evidence="6">
    <location>
        <begin position="115"/>
        <end position="135"/>
    </location>
</feature>
<organism evidence="7">
    <name type="scientific">Populus tomentosa</name>
    <name type="common">Chinese white poplar</name>
    <dbReference type="NCBI Taxonomy" id="118781"/>
    <lineage>
        <taxon>Eukaryota</taxon>
        <taxon>Viridiplantae</taxon>
        <taxon>Streptophyta</taxon>
        <taxon>Embryophyta</taxon>
        <taxon>Tracheophyta</taxon>
        <taxon>Spermatophyta</taxon>
        <taxon>Magnoliopsida</taxon>
        <taxon>eudicotyledons</taxon>
        <taxon>Gunneridae</taxon>
        <taxon>Pentapetalae</taxon>
        <taxon>rosids</taxon>
        <taxon>fabids</taxon>
        <taxon>Malpighiales</taxon>
        <taxon>Salicaceae</taxon>
        <taxon>Saliceae</taxon>
        <taxon>Populus</taxon>
    </lineage>
</organism>
<dbReference type="Pfam" id="PF01554">
    <property type="entry name" value="MatE"/>
    <property type="match status" value="2"/>
</dbReference>
<name>A0A1I9W045_POPTO</name>
<feature type="transmembrane region" description="Helical" evidence="6">
    <location>
        <begin position="437"/>
        <end position="462"/>
    </location>
</feature>
<feature type="transmembrane region" description="Helical" evidence="6">
    <location>
        <begin position="409"/>
        <end position="431"/>
    </location>
</feature>
<keyword evidence="5 6" id="KW-0472">Membrane</keyword>
<evidence type="ECO:0000256" key="4">
    <source>
        <dbReference type="ARBA" id="ARBA00022989"/>
    </source>
</evidence>
<evidence type="ECO:0000256" key="6">
    <source>
        <dbReference type="RuleBase" id="RU004914"/>
    </source>
</evidence>
<evidence type="ECO:0000256" key="1">
    <source>
        <dbReference type="ARBA" id="ARBA00004141"/>
    </source>
</evidence>
<feature type="transmembrane region" description="Helical" evidence="6">
    <location>
        <begin position="36"/>
        <end position="53"/>
    </location>
</feature>
<dbReference type="AlphaFoldDB" id="A0A1I9W045"/>
<feature type="transmembrane region" description="Helical" evidence="6">
    <location>
        <begin position="185"/>
        <end position="204"/>
    </location>
</feature>
<feature type="transmembrane region" description="Helical" evidence="6">
    <location>
        <begin position="155"/>
        <end position="173"/>
    </location>
</feature>
<keyword evidence="4 6" id="KW-1133">Transmembrane helix</keyword>
<dbReference type="GO" id="GO:0015297">
    <property type="term" value="F:antiporter activity"/>
    <property type="evidence" value="ECO:0007669"/>
    <property type="project" value="InterPro"/>
</dbReference>
<accession>A0A1I9W045</accession>
<feature type="transmembrane region" description="Helical" evidence="6">
    <location>
        <begin position="216"/>
        <end position="235"/>
    </location>
</feature>
<proteinExistence type="inferred from homology"/>
<sequence>MEESLLPREADEKGQGIIGPSPTTTWGIFIQEVKRLGYIAGPMVAVILTQYSLQVISMMMVGHLGELALSSAAMALSLSGVTGFSLMMGMASALETLCGQAYGAKQYKKLGTQTYTAIFCLNLVCIPLSVIWIYMGKILHFTGQDPAISHEAGKFTVWLVPALFAYATLQPLIRYFQTQSFIMPMLISSCATLCFHIPLCWALVYKSGLKNVGSAVAMGISYWLNVIFLGLYIKYSSACAKTRVPIYKELFYGVGEFFRFAIPSAVMICLEWWSFELLILLSGFLPNPQLETSVLSVCLMTISTLYGIPFGLGAAASTRVSNELGAGNPRAARLAVYAAMFLAVSETIIVTSALFASRRVFGYLFSNEKEVINYVTTMAPLVCLSVIMDSLQGVLSGVARGCGWQHIGAYINLGAFYLCGIPVAALLAFWLNLGGMGLWIGIQIGAFTQTILLSTVTGCTNWEKQARMARERIFEVHTYNEIEKGKKKKGERSGLFSTVTNGSILCQNPIDVPRRRNSEINKEHLGNSKRCSDNLANLRINFLGLLFISLNIYTETVEIEEPTKDTAMSMEESLLLPKKRSELEGRERLVLTRDVFTQEAKKLAYIATHGGYHYFRLLVTGYIKYDGGSFGRASSFKRCNIRLLL</sequence>
<evidence type="ECO:0000256" key="3">
    <source>
        <dbReference type="ARBA" id="ARBA00022692"/>
    </source>
</evidence>
<feature type="transmembrane region" description="Helical" evidence="6">
    <location>
        <begin position="73"/>
        <end position="94"/>
    </location>
</feature>
<dbReference type="GO" id="GO:0016020">
    <property type="term" value="C:membrane"/>
    <property type="evidence" value="ECO:0007669"/>
    <property type="project" value="UniProtKB-SubCell"/>
</dbReference>
<comment type="subcellular location">
    <subcellularLocation>
        <location evidence="1">Membrane</location>
        <topology evidence="1">Multi-pass membrane protein</topology>
    </subcellularLocation>
</comment>
<evidence type="ECO:0000256" key="2">
    <source>
        <dbReference type="ARBA" id="ARBA00010199"/>
    </source>
</evidence>
<dbReference type="InterPro" id="IPR002528">
    <property type="entry name" value="MATE_fam"/>
</dbReference>
<evidence type="ECO:0000256" key="5">
    <source>
        <dbReference type="ARBA" id="ARBA00023136"/>
    </source>
</evidence>
<comment type="similarity">
    <text evidence="2 6">Belongs to the multi antimicrobial extrusion (MATE) (TC 2.A.66.1) family.</text>
</comment>
<keyword evidence="3 6" id="KW-0812">Transmembrane</keyword>
<dbReference type="InterPro" id="IPR045069">
    <property type="entry name" value="MATE_euk"/>
</dbReference>
<feature type="transmembrane region" description="Helical" evidence="6">
    <location>
        <begin position="334"/>
        <end position="356"/>
    </location>
</feature>
<dbReference type="NCBIfam" id="TIGR00797">
    <property type="entry name" value="matE"/>
    <property type="match status" value="1"/>
</dbReference>
<feature type="transmembrane region" description="Helical" evidence="6">
    <location>
        <begin position="256"/>
        <end position="274"/>
    </location>
</feature>